<protein>
    <submittedName>
        <fullName evidence="2">Uncharacterized protein</fullName>
    </submittedName>
</protein>
<organism evidence="2 3">
    <name type="scientific">Fraserbacteria sp. (strain RBG_16_55_9)</name>
    <dbReference type="NCBI Taxonomy" id="1817864"/>
    <lineage>
        <taxon>Bacteria</taxon>
        <taxon>Candidatus Fraseribacteriota</taxon>
    </lineage>
</organism>
<comment type="caution">
    <text evidence="2">The sequence shown here is derived from an EMBL/GenBank/DDBJ whole genome shotgun (WGS) entry which is preliminary data.</text>
</comment>
<evidence type="ECO:0000313" key="3">
    <source>
        <dbReference type="Proteomes" id="UP000179157"/>
    </source>
</evidence>
<feature type="transmembrane region" description="Helical" evidence="1">
    <location>
        <begin position="7"/>
        <end position="25"/>
    </location>
</feature>
<accession>A0A1F5V1Q0</accession>
<proteinExistence type="predicted"/>
<sequence>MVKWLSVVLGILLALLGIIWILQGVNVLGGSFMSGQPFWAAMGTVALVVGVSLVLLGKRRW</sequence>
<gene>
    <name evidence="2" type="ORF">A2Z21_02345</name>
</gene>
<dbReference type="EMBL" id="MFGX01000014">
    <property type="protein sequence ID" value="OGF57343.1"/>
    <property type="molecule type" value="Genomic_DNA"/>
</dbReference>
<evidence type="ECO:0000256" key="1">
    <source>
        <dbReference type="SAM" id="Phobius"/>
    </source>
</evidence>
<feature type="transmembrane region" description="Helical" evidence="1">
    <location>
        <begin position="37"/>
        <end position="56"/>
    </location>
</feature>
<keyword evidence="1" id="KW-1133">Transmembrane helix</keyword>
<keyword evidence="1" id="KW-0472">Membrane</keyword>
<keyword evidence="1" id="KW-0812">Transmembrane</keyword>
<dbReference type="Proteomes" id="UP000179157">
    <property type="component" value="Unassembled WGS sequence"/>
</dbReference>
<evidence type="ECO:0000313" key="2">
    <source>
        <dbReference type="EMBL" id="OGF57343.1"/>
    </source>
</evidence>
<name>A0A1F5V1Q0_FRAXR</name>
<dbReference type="AlphaFoldDB" id="A0A1F5V1Q0"/>
<reference evidence="2 3" key="1">
    <citation type="journal article" date="2016" name="Nat. Commun.">
        <title>Thousands of microbial genomes shed light on interconnected biogeochemical processes in an aquifer system.</title>
        <authorList>
            <person name="Anantharaman K."/>
            <person name="Brown C.T."/>
            <person name="Hug L.A."/>
            <person name="Sharon I."/>
            <person name="Castelle C.J."/>
            <person name="Probst A.J."/>
            <person name="Thomas B.C."/>
            <person name="Singh A."/>
            <person name="Wilkins M.J."/>
            <person name="Karaoz U."/>
            <person name="Brodie E.L."/>
            <person name="Williams K.H."/>
            <person name="Hubbard S.S."/>
            <person name="Banfield J.F."/>
        </authorList>
    </citation>
    <scope>NUCLEOTIDE SEQUENCE [LARGE SCALE GENOMIC DNA]</scope>
    <source>
        <strain evidence="3">RBG_16_55_9</strain>
    </source>
</reference>